<accession>A0AA47EI94</accession>
<evidence type="ECO:0000256" key="7">
    <source>
        <dbReference type="ARBA" id="ARBA00023136"/>
    </source>
</evidence>
<keyword evidence="5 8" id="KW-0812">Transmembrane</keyword>
<evidence type="ECO:0000256" key="5">
    <source>
        <dbReference type="ARBA" id="ARBA00022692"/>
    </source>
</evidence>
<dbReference type="InterPro" id="IPR004761">
    <property type="entry name" value="Spore_GerAB"/>
</dbReference>
<feature type="transmembrane region" description="Helical" evidence="8">
    <location>
        <begin position="34"/>
        <end position="52"/>
    </location>
</feature>
<keyword evidence="3" id="KW-0813">Transport</keyword>
<sequence>MIKLSKYQLFTLMFIFEVGSTTLFALGIAAEQDAWIVILVALLIGLVFIWIYTELQNAFPGKNYVEIIIAILGKKIGIPLALLYAAYWLWPAARNLREFGELIATTLLPETPLSVILFVFILISLYALLKGVEVFARTSEIIMPIIAFSIIALFILVFLSVDVDFKNLKPVLGEGIIPVLKAAYPSVSLFPFGEILIFSMYWCYADEKKTIRKTTMLASILSGVILSMSLIMDITVLGVNYTSIATIPLLSTIKLVNIGEIITHIDTLGILLIFLGGFYKMSLFLNGTVSVLVTVFKIKKYNLTLVLFGFFLLWVAIVFEPSYVYHRWMTPFDVNYFYIVFLQIIPVLLLLIYWIKKKRAGL</sequence>
<reference evidence="9" key="1">
    <citation type="submission" date="2021-11" db="EMBL/GenBank/DDBJ databases">
        <title>Clostridia strains as spoilage organisms.</title>
        <authorList>
            <person name="Wambui J."/>
            <person name="Stevens M.J.A."/>
            <person name="Stephan R."/>
        </authorList>
    </citation>
    <scope>NUCLEOTIDE SEQUENCE</scope>
    <source>
        <strain evidence="9">CF009</strain>
    </source>
</reference>
<evidence type="ECO:0000256" key="1">
    <source>
        <dbReference type="ARBA" id="ARBA00004141"/>
    </source>
</evidence>
<dbReference type="GO" id="GO:0009847">
    <property type="term" value="P:spore germination"/>
    <property type="evidence" value="ECO:0007669"/>
    <property type="project" value="InterPro"/>
</dbReference>
<comment type="subcellular location">
    <subcellularLocation>
        <location evidence="1">Membrane</location>
        <topology evidence="1">Multi-pass membrane protein</topology>
    </subcellularLocation>
</comment>
<dbReference type="Pfam" id="PF03845">
    <property type="entry name" value="Spore_permease"/>
    <property type="match status" value="1"/>
</dbReference>
<organism evidence="9 10">
    <name type="scientific">Clostridium estertheticum</name>
    <dbReference type="NCBI Taxonomy" id="238834"/>
    <lineage>
        <taxon>Bacteria</taxon>
        <taxon>Bacillati</taxon>
        <taxon>Bacillota</taxon>
        <taxon>Clostridia</taxon>
        <taxon>Eubacteriales</taxon>
        <taxon>Clostridiaceae</taxon>
        <taxon>Clostridium</taxon>
    </lineage>
</organism>
<feature type="transmembrane region" description="Helical" evidence="8">
    <location>
        <begin position="216"/>
        <end position="241"/>
    </location>
</feature>
<dbReference type="RefSeq" id="WP_216119495.1">
    <property type="nucleotide sequence ID" value="NZ_CP086239.1"/>
</dbReference>
<feature type="transmembrane region" description="Helical" evidence="8">
    <location>
        <begin position="110"/>
        <end position="129"/>
    </location>
</feature>
<evidence type="ECO:0000256" key="3">
    <source>
        <dbReference type="ARBA" id="ARBA00022448"/>
    </source>
</evidence>
<evidence type="ECO:0000256" key="2">
    <source>
        <dbReference type="ARBA" id="ARBA00007998"/>
    </source>
</evidence>
<proteinExistence type="inferred from homology"/>
<dbReference type="EMBL" id="CP086239">
    <property type="protein sequence ID" value="WAG60718.1"/>
    <property type="molecule type" value="Genomic_DNA"/>
</dbReference>
<dbReference type="GO" id="GO:0016020">
    <property type="term" value="C:membrane"/>
    <property type="evidence" value="ECO:0007669"/>
    <property type="project" value="UniProtKB-SubCell"/>
</dbReference>
<keyword evidence="6 8" id="KW-1133">Transmembrane helix</keyword>
<protein>
    <submittedName>
        <fullName evidence="9">Spore germination protein</fullName>
    </submittedName>
</protein>
<dbReference type="Proteomes" id="UP001164733">
    <property type="component" value="Chromosome"/>
</dbReference>
<feature type="transmembrane region" description="Helical" evidence="8">
    <location>
        <begin position="336"/>
        <end position="355"/>
    </location>
</feature>
<evidence type="ECO:0000313" key="10">
    <source>
        <dbReference type="Proteomes" id="UP001164733"/>
    </source>
</evidence>
<gene>
    <name evidence="9" type="ORF">LL038_00245</name>
</gene>
<name>A0AA47EI94_9CLOT</name>
<feature type="transmembrane region" description="Helical" evidence="8">
    <location>
        <begin position="183"/>
        <end position="204"/>
    </location>
</feature>
<keyword evidence="4" id="KW-0309">Germination</keyword>
<dbReference type="PANTHER" id="PTHR34975:SF2">
    <property type="entry name" value="SPORE GERMINATION PROTEIN A2"/>
    <property type="match status" value="1"/>
</dbReference>
<feature type="transmembrane region" description="Helical" evidence="8">
    <location>
        <begin position="7"/>
        <end position="28"/>
    </location>
</feature>
<evidence type="ECO:0000313" key="9">
    <source>
        <dbReference type="EMBL" id="WAG60718.1"/>
    </source>
</evidence>
<feature type="transmembrane region" description="Helical" evidence="8">
    <location>
        <begin position="64"/>
        <end position="90"/>
    </location>
</feature>
<dbReference type="NCBIfam" id="TIGR00912">
    <property type="entry name" value="2A0309"/>
    <property type="match status" value="1"/>
</dbReference>
<dbReference type="AlphaFoldDB" id="A0AA47EI94"/>
<keyword evidence="7 8" id="KW-0472">Membrane</keyword>
<feature type="transmembrane region" description="Helical" evidence="8">
    <location>
        <begin position="301"/>
        <end position="324"/>
    </location>
</feature>
<evidence type="ECO:0000256" key="8">
    <source>
        <dbReference type="SAM" id="Phobius"/>
    </source>
</evidence>
<evidence type="ECO:0000256" key="4">
    <source>
        <dbReference type="ARBA" id="ARBA00022544"/>
    </source>
</evidence>
<feature type="transmembrane region" description="Helical" evidence="8">
    <location>
        <begin position="141"/>
        <end position="163"/>
    </location>
</feature>
<comment type="similarity">
    <text evidence="2">Belongs to the amino acid-polyamine-organocation (APC) superfamily. Spore germination protein (SGP) (TC 2.A.3.9) family.</text>
</comment>
<evidence type="ECO:0000256" key="6">
    <source>
        <dbReference type="ARBA" id="ARBA00022989"/>
    </source>
</evidence>
<dbReference type="PANTHER" id="PTHR34975">
    <property type="entry name" value="SPORE GERMINATION PROTEIN A2"/>
    <property type="match status" value="1"/>
</dbReference>